<comment type="caution">
    <text evidence="2">The sequence shown here is derived from an EMBL/GenBank/DDBJ whole genome shotgun (WGS) entry which is preliminary data.</text>
</comment>
<name>A0AAN9XK93_PSOTE</name>
<keyword evidence="1" id="KW-0732">Signal</keyword>
<dbReference type="EMBL" id="JAYMYS010000004">
    <property type="protein sequence ID" value="KAK7395625.1"/>
    <property type="molecule type" value="Genomic_DNA"/>
</dbReference>
<organism evidence="2 3">
    <name type="scientific">Psophocarpus tetragonolobus</name>
    <name type="common">Winged bean</name>
    <name type="synonym">Dolichos tetragonolobus</name>
    <dbReference type="NCBI Taxonomy" id="3891"/>
    <lineage>
        <taxon>Eukaryota</taxon>
        <taxon>Viridiplantae</taxon>
        <taxon>Streptophyta</taxon>
        <taxon>Embryophyta</taxon>
        <taxon>Tracheophyta</taxon>
        <taxon>Spermatophyta</taxon>
        <taxon>Magnoliopsida</taxon>
        <taxon>eudicotyledons</taxon>
        <taxon>Gunneridae</taxon>
        <taxon>Pentapetalae</taxon>
        <taxon>rosids</taxon>
        <taxon>fabids</taxon>
        <taxon>Fabales</taxon>
        <taxon>Fabaceae</taxon>
        <taxon>Papilionoideae</taxon>
        <taxon>50 kb inversion clade</taxon>
        <taxon>NPAAA clade</taxon>
        <taxon>indigoferoid/millettioid clade</taxon>
        <taxon>Phaseoleae</taxon>
        <taxon>Psophocarpus</taxon>
    </lineage>
</organism>
<evidence type="ECO:0000313" key="2">
    <source>
        <dbReference type="EMBL" id="KAK7395625.1"/>
    </source>
</evidence>
<sequence>MKRAQTSALMWFAVISLHACISIVADPAKTNDTTSLCDGYSVQDCLIITTSHFGRMLEQMENTKTGGTKNADKPTCMIKEGRFFNCFAQGGKQQQNVEVCNDPYKKGC</sequence>
<reference evidence="2 3" key="1">
    <citation type="submission" date="2024-01" db="EMBL/GenBank/DDBJ databases">
        <title>The genomes of 5 underutilized Papilionoideae crops provide insights into root nodulation and disease resistanc.</title>
        <authorList>
            <person name="Jiang F."/>
        </authorList>
    </citation>
    <scope>NUCLEOTIDE SEQUENCE [LARGE SCALE GENOMIC DNA]</scope>
    <source>
        <strain evidence="2">DUOXIRENSHENG_FW03</strain>
        <tissue evidence="2">Leaves</tissue>
    </source>
</reference>
<evidence type="ECO:0000313" key="3">
    <source>
        <dbReference type="Proteomes" id="UP001386955"/>
    </source>
</evidence>
<accession>A0AAN9XK93</accession>
<feature type="chain" id="PRO_5042972725" evidence="1">
    <location>
        <begin position="26"/>
        <end position="108"/>
    </location>
</feature>
<evidence type="ECO:0000256" key="1">
    <source>
        <dbReference type="SAM" id="SignalP"/>
    </source>
</evidence>
<feature type="signal peptide" evidence="1">
    <location>
        <begin position="1"/>
        <end position="25"/>
    </location>
</feature>
<dbReference type="Proteomes" id="UP001386955">
    <property type="component" value="Unassembled WGS sequence"/>
</dbReference>
<keyword evidence="3" id="KW-1185">Reference proteome</keyword>
<dbReference type="AlphaFoldDB" id="A0AAN9XK93"/>
<proteinExistence type="predicted"/>
<gene>
    <name evidence="2" type="ORF">VNO78_16189</name>
</gene>
<protein>
    <submittedName>
        <fullName evidence="2">Uncharacterized protein</fullName>
    </submittedName>
</protein>